<evidence type="ECO:0000313" key="2">
    <source>
        <dbReference type="EMBL" id="BAK05578.1"/>
    </source>
</evidence>
<protein>
    <submittedName>
        <fullName evidence="2">Predicted protein</fullName>
    </submittedName>
</protein>
<sequence>MTAAPSRGQPRPRRTKPRARPFAALRPRRRLAVAAPSSSRPRSHTPREAVAGSARPHPPAPEAAPLRDTIKDRICSVPL</sequence>
<name>F2EE06_HORVV</name>
<feature type="compositionally biased region" description="Basic and acidic residues" evidence="1">
    <location>
        <begin position="68"/>
        <end position="79"/>
    </location>
</feature>
<proteinExistence type="evidence at transcript level"/>
<evidence type="ECO:0000256" key="1">
    <source>
        <dbReference type="SAM" id="MobiDB-lite"/>
    </source>
</evidence>
<reference evidence="2" key="1">
    <citation type="journal article" date="2011" name="Plant Physiol.">
        <title>Comprehensive sequence analysis of 24,783 barley full-length cDNAs derived from 12 clone libraries.</title>
        <authorList>
            <person name="Matsumoto T."/>
            <person name="Tanaka T."/>
            <person name="Sakai H."/>
            <person name="Amano N."/>
            <person name="Kanamori H."/>
            <person name="Kurita K."/>
            <person name="Kikuta A."/>
            <person name="Kamiya K."/>
            <person name="Yamamoto M."/>
            <person name="Ikawa H."/>
            <person name="Fujii N."/>
            <person name="Hori K."/>
            <person name="Itoh T."/>
            <person name="Sato K."/>
        </authorList>
    </citation>
    <scope>NUCLEOTIDE SEQUENCE</scope>
    <source>
        <tissue evidence="2">Flower</tissue>
    </source>
</reference>
<feature type="region of interest" description="Disordered" evidence="1">
    <location>
        <begin position="1"/>
        <end position="79"/>
    </location>
</feature>
<dbReference type="EMBL" id="AK374381">
    <property type="protein sequence ID" value="BAK05578.1"/>
    <property type="molecule type" value="mRNA"/>
</dbReference>
<accession>F2EE06</accession>
<dbReference type="AlphaFoldDB" id="F2EE06"/>
<organism evidence="2">
    <name type="scientific">Hordeum vulgare subsp. vulgare</name>
    <name type="common">Domesticated barley</name>
    <dbReference type="NCBI Taxonomy" id="112509"/>
    <lineage>
        <taxon>Eukaryota</taxon>
        <taxon>Viridiplantae</taxon>
        <taxon>Streptophyta</taxon>
        <taxon>Embryophyta</taxon>
        <taxon>Tracheophyta</taxon>
        <taxon>Spermatophyta</taxon>
        <taxon>Magnoliopsida</taxon>
        <taxon>Liliopsida</taxon>
        <taxon>Poales</taxon>
        <taxon>Poaceae</taxon>
        <taxon>BOP clade</taxon>
        <taxon>Pooideae</taxon>
        <taxon>Triticodae</taxon>
        <taxon>Triticeae</taxon>
        <taxon>Hordeinae</taxon>
        <taxon>Hordeum</taxon>
    </lineage>
</organism>
<feature type="compositionally biased region" description="Basic residues" evidence="1">
    <location>
        <begin position="10"/>
        <end position="19"/>
    </location>
</feature>